<evidence type="ECO:0000313" key="3">
    <source>
        <dbReference type="Proteomes" id="UP001155483"/>
    </source>
</evidence>
<feature type="chain" id="PRO_5040906548" evidence="1">
    <location>
        <begin position="28"/>
        <end position="215"/>
    </location>
</feature>
<comment type="caution">
    <text evidence="2">The sequence shown here is derived from an EMBL/GenBank/DDBJ whole genome shotgun (WGS) entry which is preliminary data.</text>
</comment>
<gene>
    <name evidence="2" type="ORF">OCK74_18655</name>
</gene>
<protein>
    <submittedName>
        <fullName evidence="2">Uncharacterized protein</fullName>
    </submittedName>
</protein>
<reference evidence="2" key="1">
    <citation type="submission" date="2022-09" db="EMBL/GenBank/DDBJ databases">
        <authorList>
            <person name="Yuan C."/>
            <person name="Ke Z."/>
        </authorList>
    </citation>
    <scope>NUCLEOTIDE SEQUENCE</scope>
    <source>
        <strain evidence="2">LB-8</strain>
    </source>
</reference>
<evidence type="ECO:0000256" key="1">
    <source>
        <dbReference type="SAM" id="SignalP"/>
    </source>
</evidence>
<accession>A0A9X2Y0Y9</accession>
<dbReference type="RefSeq" id="WP_279298587.1">
    <property type="nucleotide sequence ID" value="NZ_JAOTIF010000018.1"/>
</dbReference>
<proteinExistence type="predicted"/>
<keyword evidence="3" id="KW-1185">Reference proteome</keyword>
<dbReference type="AlphaFoldDB" id="A0A9X2Y0Y9"/>
<name>A0A9X2Y0Y9_9BACT</name>
<evidence type="ECO:0000313" key="2">
    <source>
        <dbReference type="EMBL" id="MCU7551148.1"/>
    </source>
</evidence>
<sequence length="215" mass="23447">MFHYLSSGAQKVLLVLLGLFSCSISFAQVTISGAECVLTGMVYQYDIKGDWKENDKINICVEGGVLVETNTTCVEKQTVSSIRLQWSAGRNTGKVTVSSQAGTADLGVNIAPGFKPGFIETADKQILTVRKIPASLSCTQASGGNCSPSFSYQWEESLNKVHWKEIIGATEPNLSFAAPLKQTTFFRRKVVESKSQTIGYTNEITVFVMPVTEKK</sequence>
<dbReference type="Proteomes" id="UP001155483">
    <property type="component" value="Unassembled WGS sequence"/>
</dbReference>
<dbReference type="EMBL" id="JAOTIF010000018">
    <property type="protein sequence ID" value="MCU7551148.1"/>
    <property type="molecule type" value="Genomic_DNA"/>
</dbReference>
<reference evidence="2" key="2">
    <citation type="submission" date="2023-04" db="EMBL/GenBank/DDBJ databases">
        <title>Paracnuella aquatica gen. nov., sp. nov., a member of the family Chitinophagaceae isolated from a hot spring.</title>
        <authorList>
            <person name="Wang C."/>
        </authorList>
    </citation>
    <scope>NUCLEOTIDE SEQUENCE</scope>
    <source>
        <strain evidence="2">LB-8</strain>
    </source>
</reference>
<keyword evidence="1" id="KW-0732">Signal</keyword>
<feature type="signal peptide" evidence="1">
    <location>
        <begin position="1"/>
        <end position="27"/>
    </location>
</feature>
<organism evidence="2 3">
    <name type="scientific">Paraflavisolibacter caeni</name>
    <dbReference type="NCBI Taxonomy" id="2982496"/>
    <lineage>
        <taxon>Bacteria</taxon>
        <taxon>Pseudomonadati</taxon>
        <taxon>Bacteroidota</taxon>
        <taxon>Chitinophagia</taxon>
        <taxon>Chitinophagales</taxon>
        <taxon>Chitinophagaceae</taxon>
        <taxon>Paraflavisolibacter</taxon>
    </lineage>
</organism>